<protein>
    <submittedName>
        <fullName evidence="2">Sporulation protein</fullName>
    </submittedName>
</protein>
<dbReference type="EMBL" id="PGTB01000397">
    <property type="protein sequence ID" value="PJE30229.1"/>
    <property type="molecule type" value="Genomic_DNA"/>
</dbReference>
<dbReference type="GO" id="GO:0042834">
    <property type="term" value="F:peptidoglycan binding"/>
    <property type="evidence" value="ECO:0007669"/>
    <property type="project" value="InterPro"/>
</dbReference>
<sequence length="58" mass="6248">VTARAFARRGLPMQLGRARHRGAAYSAVLAGPFPSENQAQQALATLRQAGFEAARILR</sequence>
<dbReference type="AlphaFoldDB" id="A0A2M8IT18"/>
<feature type="non-terminal residue" evidence="2">
    <location>
        <position position="1"/>
    </location>
</feature>
<dbReference type="InterPro" id="IPR007730">
    <property type="entry name" value="SPOR-like_dom"/>
</dbReference>
<dbReference type="Proteomes" id="UP000231553">
    <property type="component" value="Unassembled WGS sequence"/>
</dbReference>
<evidence type="ECO:0000313" key="2">
    <source>
        <dbReference type="EMBL" id="PJE30229.1"/>
    </source>
</evidence>
<dbReference type="InterPro" id="IPR036680">
    <property type="entry name" value="SPOR-like_sf"/>
</dbReference>
<evidence type="ECO:0000259" key="1">
    <source>
        <dbReference type="Pfam" id="PF05036"/>
    </source>
</evidence>
<reference evidence="2 3" key="1">
    <citation type="journal article" date="2018" name="Int. J. Syst. Evol. Microbiol.">
        <title>Pseudooceanicola lipolyticus sp. nov., a marine alphaproteobacterium, reclassification of Oceanicola flagellatus as Pseudooceanicola flagellatus comb. nov. and emended description of the genus Pseudooceanicola.</title>
        <authorList>
            <person name="Huang M.-M."/>
            <person name="Guo L.-L."/>
            <person name="Wu Y.-H."/>
            <person name="Lai Q.-L."/>
            <person name="Shao Z.-Z."/>
            <person name="Wang C.-S."/>
            <person name="Wu M."/>
            <person name="Xu X.-W."/>
        </authorList>
    </citation>
    <scope>NUCLEOTIDE SEQUENCE [LARGE SCALE GENOMIC DNA]</scope>
    <source>
        <strain evidence="2 3">157</strain>
    </source>
</reference>
<accession>A0A2M8IT18</accession>
<proteinExistence type="predicted"/>
<organism evidence="2 3">
    <name type="scientific">Pseudooceanicola lipolyticus</name>
    <dbReference type="NCBI Taxonomy" id="2029104"/>
    <lineage>
        <taxon>Bacteria</taxon>
        <taxon>Pseudomonadati</taxon>
        <taxon>Pseudomonadota</taxon>
        <taxon>Alphaproteobacteria</taxon>
        <taxon>Rhodobacterales</taxon>
        <taxon>Paracoccaceae</taxon>
        <taxon>Pseudooceanicola</taxon>
    </lineage>
</organism>
<comment type="caution">
    <text evidence="2">The sequence shown here is derived from an EMBL/GenBank/DDBJ whole genome shotgun (WGS) entry which is preliminary data.</text>
</comment>
<evidence type="ECO:0000313" key="3">
    <source>
        <dbReference type="Proteomes" id="UP000231553"/>
    </source>
</evidence>
<dbReference type="Pfam" id="PF05036">
    <property type="entry name" value="SPOR"/>
    <property type="match status" value="1"/>
</dbReference>
<dbReference type="Gene3D" id="3.30.70.1070">
    <property type="entry name" value="Sporulation related repeat"/>
    <property type="match status" value="1"/>
</dbReference>
<gene>
    <name evidence="2" type="ORF">CVM52_26185</name>
</gene>
<keyword evidence="3" id="KW-1185">Reference proteome</keyword>
<feature type="domain" description="SPOR" evidence="1">
    <location>
        <begin position="24"/>
        <end position="54"/>
    </location>
</feature>
<dbReference type="SUPFAM" id="SSF110997">
    <property type="entry name" value="Sporulation related repeat"/>
    <property type="match status" value="1"/>
</dbReference>
<name>A0A2M8IT18_9RHOB</name>